<evidence type="ECO:0000313" key="2">
    <source>
        <dbReference type="EMBL" id="MBA8825541.1"/>
    </source>
</evidence>
<feature type="region of interest" description="Disordered" evidence="1">
    <location>
        <begin position="24"/>
        <end position="43"/>
    </location>
</feature>
<accession>A0A839E2A8</accession>
<proteinExistence type="predicted"/>
<feature type="compositionally biased region" description="Polar residues" evidence="1">
    <location>
        <begin position="27"/>
        <end position="43"/>
    </location>
</feature>
<protein>
    <submittedName>
        <fullName evidence="2">Uncharacterized protein</fullName>
    </submittedName>
</protein>
<sequence length="43" mass="4792">MRRVTAIVMTTAQAVEKKPKPMFIRRSTASTTRKTMAPTPQAT</sequence>
<dbReference type="EMBL" id="JACGWZ010000003">
    <property type="protein sequence ID" value="MBA8825541.1"/>
    <property type="molecule type" value="Genomic_DNA"/>
</dbReference>
<dbReference type="Proteomes" id="UP000569329">
    <property type="component" value="Unassembled WGS sequence"/>
</dbReference>
<comment type="caution">
    <text evidence="2">The sequence shown here is derived from an EMBL/GenBank/DDBJ whole genome shotgun (WGS) entry which is preliminary data.</text>
</comment>
<organism evidence="2 3">
    <name type="scientific">Halosaccharopolyspora lacisalsi</name>
    <dbReference type="NCBI Taxonomy" id="1000566"/>
    <lineage>
        <taxon>Bacteria</taxon>
        <taxon>Bacillati</taxon>
        <taxon>Actinomycetota</taxon>
        <taxon>Actinomycetes</taxon>
        <taxon>Pseudonocardiales</taxon>
        <taxon>Pseudonocardiaceae</taxon>
        <taxon>Halosaccharopolyspora</taxon>
    </lineage>
</organism>
<keyword evidence="3" id="KW-1185">Reference proteome</keyword>
<evidence type="ECO:0000313" key="3">
    <source>
        <dbReference type="Proteomes" id="UP000569329"/>
    </source>
</evidence>
<reference evidence="2 3" key="1">
    <citation type="submission" date="2020-07" db="EMBL/GenBank/DDBJ databases">
        <title>Sequencing the genomes of 1000 actinobacteria strains.</title>
        <authorList>
            <person name="Klenk H.-P."/>
        </authorList>
    </citation>
    <scope>NUCLEOTIDE SEQUENCE [LARGE SCALE GENOMIC DNA]</scope>
    <source>
        <strain evidence="2 3">DSM 45975</strain>
    </source>
</reference>
<gene>
    <name evidence="2" type="ORF">FHX42_002892</name>
</gene>
<name>A0A839E2A8_9PSEU</name>
<dbReference type="AlphaFoldDB" id="A0A839E2A8"/>
<evidence type="ECO:0000256" key="1">
    <source>
        <dbReference type="SAM" id="MobiDB-lite"/>
    </source>
</evidence>